<dbReference type="EMBL" id="AP019524">
    <property type="protein sequence ID" value="BBI90409.1"/>
    <property type="molecule type" value="Genomic_DNA"/>
</dbReference>
<evidence type="ECO:0000313" key="2">
    <source>
        <dbReference type="Proteomes" id="UP000422648"/>
    </source>
</evidence>
<sequence length="98" mass="11377">MRKFSNILKRNSAKRESSQIETISEFKNFAHKQLSENSTYDFDVVEQLLESLLVDNKNDINKSLDGLKVFTESVEQVDEGRREPLELTPKNSLLYLII</sequence>
<name>A0A5S9BYY7_9CAUD</name>
<proteinExistence type="predicted"/>
<dbReference type="KEGG" id="vg:55802822"/>
<dbReference type="Proteomes" id="UP000422648">
    <property type="component" value="Segment"/>
</dbReference>
<accession>A0A5S9BYY7</accession>
<organism evidence="1 2">
    <name type="scientific">Tenacibaculum phage PTm1</name>
    <dbReference type="NCBI Taxonomy" id="2547425"/>
    <lineage>
        <taxon>Viruses</taxon>
        <taxon>Duplodnaviria</taxon>
        <taxon>Heunggongvirae</taxon>
        <taxon>Uroviricota</taxon>
        <taxon>Caudoviricetes</taxon>
        <taxon>Shirahamavirus</taxon>
        <taxon>Shirahamavirus PTm1</taxon>
    </lineage>
</organism>
<reference evidence="1 2" key="1">
    <citation type="journal article" date="2019" name="Arch. Virol.">
        <title>A novel jumbo Tenacibaculum maritimum lytic phage with head-fiber-like appendages.</title>
        <authorList>
            <person name="Kawato Y."/>
            <person name="Istiqomah I."/>
            <person name="Gaafar A.Y."/>
            <person name="Hanaoka M."/>
            <person name="Ishimaru K."/>
            <person name="Yasuike M."/>
            <person name="Nishiki I."/>
            <person name="Nakamura Y."/>
            <person name="Fujiwara A."/>
            <person name="Nakai T."/>
        </authorList>
    </citation>
    <scope>NUCLEOTIDE SEQUENCE [LARGE SCALE GENOMIC DNA]</scope>
    <source>
        <strain evidence="1 2">PTm1</strain>
    </source>
</reference>
<dbReference type="RefSeq" id="YP_009873701.1">
    <property type="nucleotide sequence ID" value="NC_049340.1"/>
</dbReference>
<evidence type="ECO:0000313" key="1">
    <source>
        <dbReference type="EMBL" id="BBI90409.1"/>
    </source>
</evidence>
<dbReference type="GeneID" id="55802822"/>
<keyword evidence="2" id="KW-1185">Reference proteome</keyword>
<protein>
    <submittedName>
        <fullName evidence="1">Uncharacterized protein</fullName>
    </submittedName>
</protein>